<gene>
    <name evidence="1" type="ORF">METZ01_LOCUS133065</name>
</gene>
<evidence type="ECO:0000313" key="1">
    <source>
        <dbReference type="EMBL" id="SVA80211.1"/>
    </source>
</evidence>
<sequence length="41" mass="4617">MAELNLHAKLSVGTVIYRSNDTELNFLLEVPKNEGNTRVET</sequence>
<protein>
    <submittedName>
        <fullName evidence="1">Uncharacterized protein</fullName>
    </submittedName>
</protein>
<organism evidence="1">
    <name type="scientific">marine metagenome</name>
    <dbReference type="NCBI Taxonomy" id="408172"/>
    <lineage>
        <taxon>unclassified sequences</taxon>
        <taxon>metagenomes</taxon>
        <taxon>ecological metagenomes</taxon>
    </lineage>
</organism>
<name>A0A381YUC6_9ZZZZ</name>
<dbReference type="AlphaFoldDB" id="A0A381YUC6"/>
<proteinExistence type="predicted"/>
<reference evidence="1" key="1">
    <citation type="submission" date="2018-05" db="EMBL/GenBank/DDBJ databases">
        <authorList>
            <person name="Lanie J.A."/>
            <person name="Ng W.-L."/>
            <person name="Kazmierczak K.M."/>
            <person name="Andrzejewski T.M."/>
            <person name="Davidsen T.M."/>
            <person name="Wayne K.J."/>
            <person name="Tettelin H."/>
            <person name="Glass J.I."/>
            <person name="Rusch D."/>
            <person name="Podicherti R."/>
            <person name="Tsui H.-C.T."/>
            <person name="Winkler M.E."/>
        </authorList>
    </citation>
    <scope>NUCLEOTIDE SEQUENCE</scope>
</reference>
<dbReference type="EMBL" id="UINC01018999">
    <property type="protein sequence ID" value="SVA80211.1"/>
    <property type="molecule type" value="Genomic_DNA"/>
</dbReference>
<accession>A0A381YUC6</accession>